<comment type="caution">
    <text evidence="2">The sequence shown here is derived from an EMBL/GenBank/DDBJ whole genome shotgun (WGS) entry which is preliminary data.</text>
</comment>
<proteinExistence type="predicted"/>
<keyword evidence="3" id="KW-1185">Reference proteome</keyword>
<dbReference type="AlphaFoldDB" id="A0A443L9C3"/>
<dbReference type="EMBL" id="SAVB01000023">
    <property type="protein sequence ID" value="RWR45754.1"/>
    <property type="molecule type" value="Genomic_DNA"/>
</dbReference>
<dbReference type="OrthoDB" id="19542at2"/>
<feature type="signal peptide" evidence="1">
    <location>
        <begin position="1"/>
        <end position="31"/>
    </location>
</feature>
<name>A0A443L9C3_9RHOB</name>
<organism evidence="2 3">
    <name type="scientific">Paenirhodobacter ferrireducens</name>
    <dbReference type="NCBI Taxonomy" id="1215032"/>
    <lineage>
        <taxon>Bacteria</taxon>
        <taxon>Pseudomonadati</taxon>
        <taxon>Pseudomonadota</taxon>
        <taxon>Alphaproteobacteria</taxon>
        <taxon>Rhodobacterales</taxon>
        <taxon>Rhodobacter group</taxon>
        <taxon>Paenirhodobacter</taxon>
    </lineage>
</organism>
<accession>A0A443L9C3</accession>
<sequence>MLDLVEPRLRPMRILCCSAAMAIALSAGAQADGISSYGTPGLIDMPSATTPRDGTLTWTTSHLSDHTRNTLHFQITPRLSGVFRYSILNGYFPPNGDLKDRSFDLHYQFRDESTFFPALAMGLRDFGGTGIFGAEYLVASKHFYDNRLTLTGGIGWGRLGSYGSFSNPLSVFGDRFDHRPGFTGIEETGRVSFNRFFRGDAALFGGIEYQASQRLRLAVEYSSDAYTEEVKRMGFEHRTPLNFGLDYRTTKNLTFNAFVIGGAQAGFGFTYVIDPRAPQFPGGIERNPPALMPPADISALGWKAGDIDSSRPRLSRALKAQGLELESYAESGATARVVLANPTYPNTAEALGRAARVMANTLPATLSAFEITLTVQGMPTSRSTFRRADLHALETAWDGSWQSFVRADIADAPTRLAPDAGIYPRLDWALTPYYSTELFDPDNPLRIDVGAQASLQYTLAPGLSLTAIMRQKAFGTLDQSIRLSDSVLPHVRSDAALYDKFSGPRVSILTADYLFRPAPALYGRLSAGYFEAMFAGVSGELLWYPQGSRLALGAELNYLGQRDPESRLDLTDYRVASGHLSAYYDFGQGYRGEIDAGRYLARDWGATISFDREFDNGFRVGAFFTLTDVSFDDFGEGSFDKGIRLSIPISWLSGEPGRGALSQTVRPIQRDGGARVEIANRLYEQVRVTNESEMQNQWGKFWR</sequence>
<keyword evidence="1" id="KW-0732">Signal</keyword>
<evidence type="ECO:0000256" key="1">
    <source>
        <dbReference type="SAM" id="SignalP"/>
    </source>
</evidence>
<reference evidence="2 3" key="1">
    <citation type="submission" date="2019-01" db="EMBL/GenBank/DDBJ databases">
        <title>Sinorhodobacter populi sp. nov. isolated from the symptomatic bark tissue of Populus euramericana canker.</title>
        <authorList>
            <person name="Xu G."/>
        </authorList>
    </citation>
    <scope>NUCLEOTIDE SEQUENCE [LARGE SCALE GENOMIC DNA]</scope>
    <source>
        <strain evidence="2 3">CCTCC AB2012026</strain>
    </source>
</reference>
<feature type="chain" id="PRO_5019477416" evidence="1">
    <location>
        <begin position="32"/>
        <end position="703"/>
    </location>
</feature>
<protein>
    <submittedName>
        <fullName evidence="2">YjbH domain-containing protein</fullName>
    </submittedName>
</protein>
<evidence type="ECO:0000313" key="3">
    <source>
        <dbReference type="Proteomes" id="UP000286594"/>
    </source>
</evidence>
<dbReference type="Proteomes" id="UP000286594">
    <property type="component" value="Unassembled WGS sequence"/>
</dbReference>
<dbReference type="InterPro" id="IPR010344">
    <property type="entry name" value="YbjH"/>
</dbReference>
<gene>
    <name evidence="2" type="ORF">EOW65_16100</name>
</gene>
<dbReference type="Pfam" id="PF06082">
    <property type="entry name" value="YjbH"/>
    <property type="match status" value="1"/>
</dbReference>
<evidence type="ECO:0000313" key="2">
    <source>
        <dbReference type="EMBL" id="RWR45754.1"/>
    </source>
</evidence>